<keyword evidence="9" id="KW-1185">Reference proteome</keyword>
<keyword evidence="2 6" id="KW-0378">Hydrolase</keyword>
<feature type="binding site" evidence="5">
    <location>
        <position position="516"/>
    </location>
    <ligand>
        <name>Zn(2+)</name>
        <dbReference type="ChEBI" id="CHEBI:29105"/>
        <label>1</label>
    </ligand>
</feature>
<comment type="cofactor">
    <cofactor evidence="6">
        <name>a divalent metal cation</name>
        <dbReference type="ChEBI" id="CHEBI:60240"/>
    </cofactor>
    <text evidence="6">Binds 2 divalent metal cations per subunit. Site 1 may preferentially bind zinc ions, while site 2 has a preference for magnesium and/or manganese ions.</text>
</comment>
<evidence type="ECO:0000313" key="9">
    <source>
        <dbReference type="Proteomes" id="UP000549394"/>
    </source>
</evidence>
<dbReference type="AlphaFoldDB" id="A0A7I8VY65"/>
<feature type="domain" description="PDEase" evidence="7">
    <location>
        <begin position="393"/>
        <end position="747"/>
    </location>
</feature>
<dbReference type="PROSITE" id="PS00126">
    <property type="entry name" value="PDEASE_I_1"/>
    <property type="match status" value="1"/>
</dbReference>
<organism evidence="8 9">
    <name type="scientific">Dimorphilus gyrociliatus</name>
    <dbReference type="NCBI Taxonomy" id="2664684"/>
    <lineage>
        <taxon>Eukaryota</taxon>
        <taxon>Metazoa</taxon>
        <taxon>Spiralia</taxon>
        <taxon>Lophotrochozoa</taxon>
        <taxon>Annelida</taxon>
        <taxon>Polychaeta</taxon>
        <taxon>Polychaeta incertae sedis</taxon>
        <taxon>Dinophilidae</taxon>
        <taxon>Dimorphilus</taxon>
    </lineage>
</organism>
<dbReference type="EC" id="3.1.4.-" evidence="6"/>
<dbReference type="Gene3D" id="1.10.1300.10">
    <property type="entry name" value="3'5'-cyclic nucleotide phosphodiesterase, catalytic domain"/>
    <property type="match status" value="1"/>
</dbReference>
<feature type="binding site" evidence="4">
    <location>
        <position position="705"/>
    </location>
    <ligand>
        <name>AMP</name>
        <dbReference type="ChEBI" id="CHEBI:456215"/>
    </ligand>
</feature>
<sequence length="760" mass="85838">MGCTPSISLSDTTNGQVLHNSDYIIRSNKKIKNERQMENLARIVFPYKVPRISIVTPKKDTCIDAFIKAAAHSSCPCDVHETTENIPSTSVDIFLLDRRTPSFDVDSLCKALRNQNEFAIIAAIIPKNQRRRLRSGVCSSKRSEGDKTDVGALLATGYNYRLFHTVSKQDAYDDLLVLFDLVKTNLKLRVSSAVLAALENCTDAVEIREASSDVTCYSNASFKQIFADHRPPIPDEIRNSLSTETKYSWKAESGRCTVEYVSDLLVTVRRISPDFHKETSNGTVGITSKRKDSFLTRFAQQQSVMLDAPIMRVINVINMVKETTPQTENALDSALEILRSAELYSPLKFDSKIQDDVANDYVGGLITTTAKRKHSSEFSSPKSFADKDITPGIIRSQFSNTSDALNKYSEYLENDELWSYDILRLEEATHKRPLAYLGLKIFRRFGVQELLRIDEALLFNWLTIIEQNYHISNPYHNSTHGSDVLHATAYFLNRPRAKVILEDVDRVAACLSAVVHDVDHPGRTNPFLVNASSNLALLYNDISVLESHHASLAFRLTGSSDTANIFKNISRDDYRTLRESIIDMVLATDMSKHFEHVSRFVSSTKALQISPPNEQPAPSFATETKIFDDTTLAALSSPDSKRIILRILIKCADISNPLRSRDLCVEWSKRISEEYFDQTEEEERKGLPLVMPNFDRKTCNLGKCQTGFLDFIIKDMFAAWNELIDISELMGNLEDNYAFWKSEEERIADERSKEASSSVI</sequence>
<feature type="binding site" evidence="4">
    <location>
        <position position="653"/>
    </location>
    <ligand>
        <name>AMP</name>
        <dbReference type="ChEBI" id="CHEBI:456215"/>
    </ligand>
</feature>
<dbReference type="InterPro" id="IPR036971">
    <property type="entry name" value="PDEase_catalytic_dom_sf"/>
</dbReference>
<reference evidence="8 9" key="1">
    <citation type="submission" date="2020-08" db="EMBL/GenBank/DDBJ databases">
        <authorList>
            <person name="Hejnol A."/>
        </authorList>
    </citation>
    <scope>NUCLEOTIDE SEQUENCE [LARGE SCALE GENOMIC DNA]</scope>
</reference>
<evidence type="ECO:0000256" key="3">
    <source>
        <dbReference type="PIRSR" id="PIRSR623088-1"/>
    </source>
</evidence>
<evidence type="ECO:0000313" key="8">
    <source>
        <dbReference type="EMBL" id="CAD5119507.1"/>
    </source>
</evidence>
<comment type="similarity">
    <text evidence="6">Belongs to the cyclic nucleotide phosphodiesterase family.</text>
</comment>
<comment type="caution">
    <text evidence="8">The sequence shown here is derived from an EMBL/GenBank/DDBJ whole genome shotgun (WGS) entry which is preliminary data.</text>
</comment>
<dbReference type="GO" id="GO:0046872">
    <property type="term" value="F:metal ion binding"/>
    <property type="evidence" value="ECO:0007669"/>
    <property type="project" value="UniProtKB-KW"/>
</dbReference>
<dbReference type="GO" id="GO:0004114">
    <property type="term" value="F:3',5'-cyclic-nucleotide phosphodiesterase activity"/>
    <property type="evidence" value="ECO:0007669"/>
    <property type="project" value="InterPro"/>
</dbReference>
<dbReference type="PROSITE" id="PS51845">
    <property type="entry name" value="PDEASE_I_2"/>
    <property type="match status" value="1"/>
</dbReference>
<dbReference type="PRINTS" id="PR00387">
    <property type="entry name" value="PDIESTERASE1"/>
</dbReference>
<evidence type="ECO:0000256" key="6">
    <source>
        <dbReference type="RuleBase" id="RU363067"/>
    </source>
</evidence>
<feature type="binding site" evidence="5">
    <location>
        <position position="517"/>
    </location>
    <ligand>
        <name>Zn(2+)</name>
        <dbReference type="ChEBI" id="CHEBI:29105"/>
        <label>1</label>
    </ligand>
</feature>
<dbReference type="OrthoDB" id="189220at2759"/>
<feature type="binding site" evidence="4">
    <location>
        <position position="517"/>
    </location>
    <ligand>
        <name>AMP</name>
        <dbReference type="ChEBI" id="CHEBI:456215"/>
    </ligand>
</feature>
<evidence type="ECO:0000256" key="5">
    <source>
        <dbReference type="PIRSR" id="PIRSR623088-3"/>
    </source>
</evidence>
<protein>
    <recommendedName>
        <fullName evidence="6">Phosphodiesterase</fullName>
        <ecNumber evidence="6">3.1.4.-</ecNumber>
    </recommendedName>
</protein>
<keyword evidence="1 5" id="KW-0479">Metal-binding</keyword>
<feature type="active site" description="Proton donor" evidence="3">
    <location>
        <position position="476"/>
    </location>
</feature>
<dbReference type="InterPro" id="IPR023088">
    <property type="entry name" value="PDEase"/>
</dbReference>
<dbReference type="SUPFAM" id="SSF109604">
    <property type="entry name" value="HD-domain/PDEase-like"/>
    <property type="match status" value="1"/>
</dbReference>
<dbReference type="Proteomes" id="UP000549394">
    <property type="component" value="Unassembled WGS sequence"/>
</dbReference>
<dbReference type="InterPro" id="IPR002073">
    <property type="entry name" value="PDEase_catalytic_dom"/>
</dbReference>
<feature type="binding site" evidence="5">
    <location>
        <position position="480"/>
    </location>
    <ligand>
        <name>Zn(2+)</name>
        <dbReference type="ChEBI" id="CHEBI:29105"/>
        <label>1</label>
    </ligand>
</feature>
<dbReference type="InterPro" id="IPR023174">
    <property type="entry name" value="PDEase_CS"/>
</dbReference>
<evidence type="ECO:0000256" key="1">
    <source>
        <dbReference type="ARBA" id="ARBA00022723"/>
    </source>
</evidence>
<gene>
    <name evidence="8" type="ORF">DGYR_LOCUS7740</name>
</gene>
<feature type="binding site" evidence="5">
    <location>
        <position position="653"/>
    </location>
    <ligand>
        <name>Zn(2+)</name>
        <dbReference type="ChEBI" id="CHEBI:29105"/>
        <label>1</label>
    </ligand>
</feature>
<dbReference type="Pfam" id="PF00233">
    <property type="entry name" value="PDEase_I"/>
    <property type="match status" value="1"/>
</dbReference>
<feature type="binding site" evidence="5">
    <location>
        <position position="517"/>
    </location>
    <ligand>
        <name>Zn(2+)</name>
        <dbReference type="ChEBI" id="CHEBI:29105"/>
        <label>2</label>
    </ligand>
</feature>
<dbReference type="PANTHER" id="PTHR11347">
    <property type="entry name" value="CYCLIC NUCLEOTIDE PHOSPHODIESTERASE"/>
    <property type="match status" value="1"/>
</dbReference>
<dbReference type="GO" id="GO:0007165">
    <property type="term" value="P:signal transduction"/>
    <property type="evidence" value="ECO:0007669"/>
    <property type="project" value="InterPro"/>
</dbReference>
<proteinExistence type="inferred from homology"/>
<name>A0A7I8VY65_9ANNE</name>
<dbReference type="EMBL" id="CAJFCJ010000010">
    <property type="protein sequence ID" value="CAD5119507.1"/>
    <property type="molecule type" value="Genomic_DNA"/>
</dbReference>
<evidence type="ECO:0000259" key="7">
    <source>
        <dbReference type="PROSITE" id="PS51845"/>
    </source>
</evidence>
<accession>A0A7I8VY65</accession>
<evidence type="ECO:0000256" key="4">
    <source>
        <dbReference type="PIRSR" id="PIRSR623088-2"/>
    </source>
</evidence>
<evidence type="ECO:0000256" key="2">
    <source>
        <dbReference type="ARBA" id="ARBA00022801"/>
    </source>
</evidence>
<feature type="binding site" evidence="4">
    <location>
        <begin position="476"/>
        <end position="480"/>
    </location>
    <ligand>
        <name>AMP</name>
        <dbReference type="ChEBI" id="CHEBI:456215"/>
    </ligand>
</feature>